<dbReference type="RefSeq" id="WP_141715162.1">
    <property type="nucleotide sequence ID" value="NZ_FMHV01000002.1"/>
</dbReference>
<dbReference type="Proteomes" id="UP000199413">
    <property type="component" value="Unassembled WGS sequence"/>
</dbReference>
<evidence type="ECO:0000313" key="2">
    <source>
        <dbReference type="Proteomes" id="UP000199413"/>
    </source>
</evidence>
<gene>
    <name evidence="1" type="ORF">GA0070624_5116</name>
</gene>
<proteinExistence type="predicted"/>
<reference evidence="2" key="1">
    <citation type="submission" date="2016-06" db="EMBL/GenBank/DDBJ databases">
        <authorList>
            <person name="Varghese N."/>
            <person name="Submissions Spin"/>
        </authorList>
    </citation>
    <scope>NUCLEOTIDE SEQUENCE [LARGE SCALE GENOMIC DNA]</scope>
    <source>
        <strain evidence="2">DSM 45431</strain>
    </source>
</reference>
<keyword evidence="2" id="KW-1185">Reference proteome</keyword>
<dbReference type="OrthoDB" id="3393449at2"/>
<protein>
    <recommendedName>
        <fullName evidence="3">Response regulatory domain-containing protein</fullName>
    </recommendedName>
</protein>
<dbReference type="EMBL" id="FMHV01000002">
    <property type="protein sequence ID" value="SCL34909.1"/>
    <property type="molecule type" value="Genomic_DNA"/>
</dbReference>
<evidence type="ECO:0000313" key="1">
    <source>
        <dbReference type="EMBL" id="SCL34909.1"/>
    </source>
</evidence>
<name>A0A1C6SZT4_9ACTN</name>
<sequence length="120" mass="12404">MHSVRVLFGALPADLHEAVSEVVAGEPDLEVVGVAAKPSALLRAAGTLRADVVVVATAGGEMPGVATHLLDQYPGIRVVAVAPQGGTALVYALRPHVDRFTGSSPLELVRTLRRACHPVA</sequence>
<accession>A0A1C6SZT4</accession>
<evidence type="ECO:0008006" key="3">
    <source>
        <dbReference type="Google" id="ProtNLM"/>
    </source>
</evidence>
<dbReference type="AlphaFoldDB" id="A0A1C6SZT4"/>
<dbReference type="STRING" id="568872.GA0070624_5116"/>
<organism evidence="1 2">
    <name type="scientific">Micromonospora rhizosphaerae</name>
    <dbReference type="NCBI Taxonomy" id="568872"/>
    <lineage>
        <taxon>Bacteria</taxon>
        <taxon>Bacillati</taxon>
        <taxon>Actinomycetota</taxon>
        <taxon>Actinomycetes</taxon>
        <taxon>Micromonosporales</taxon>
        <taxon>Micromonosporaceae</taxon>
        <taxon>Micromonospora</taxon>
    </lineage>
</organism>